<reference evidence="5 6" key="1">
    <citation type="journal article" date="2021" name="Cell">
        <title>Tracing the genetic footprints of vertebrate landing in non-teleost ray-finned fishes.</title>
        <authorList>
            <person name="Bi X."/>
            <person name="Wang K."/>
            <person name="Yang L."/>
            <person name="Pan H."/>
            <person name="Jiang H."/>
            <person name="Wei Q."/>
            <person name="Fang M."/>
            <person name="Yu H."/>
            <person name="Zhu C."/>
            <person name="Cai Y."/>
            <person name="He Y."/>
            <person name="Gan X."/>
            <person name="Zeng H."/>
            <person name="Yu D."/>
            <person name="Zhu Y."/>
            <person name="Jiang H."/>
            <person name="Qiu Q."/>
            <person name="Yang H."/>
            <person name="Zhang Y.E."/>
            <person name="Wang W."/>
            <person name="Zhu M."/>
            <person name="He S."/>
            <person name="Zhang G."/>
        </authorList>
    </citation>
    <scope>NUCLEOTIDE SEQUENCE [LARGE SCALE GENOMIC DNA]</scope>
    <source>
        <strain evidence="5">Bchr_013</strain>
    </source>
</reference>
<evidence type="ECO:0000256" key="1">
    <source>
        <dbReference type="ARBA" id="ARBA00023054"/>
    </source>
</evidence>
<feature type="region of interest" description="Disordered" evidence="3">
    <location>
        <begin position="522"/>
        <end position="555"/>
    </location>
</feature>
<evidence type="ECO:0000256" key="2">
    <source>
        <dbReference type="SAM" id="Coils"/>
    </source>
</evidence>
<feature type="compositionally biased region" description="Polar residues" evidence="3">
    <location>
        <begin position="614"/>
        <end position="630"/>
    </location>
</feature>
<dbReference type="Pfam" id="PF14722">
    <property type="entry name" value="KRAP_IP3R_bind"/>
    <property type="match status" value="1"/>
</dbReference>
<dbReference type="AlphaFoldDB" id="A0A8X8BL18"/>
<comment type="caution">
    <text evidence="5">The sequence shown here is derived from an EMBL/GenBank/DDBJ whole genome shotgun (WGS) entry which is preliminary data.</text>
</comment>
<dbReference type="PANTHER" id="PTHR17469:SF14">
    <property type="entry name" value="PROTEIN ITPRID1"/>
    <property type="match status" value="1"/>
</dbReference>
<feature type="region of interest" description="Disordered" evidence="3">
    <location>
        <begin position="855"/>
        <end position="890"/>
    </location>
</feature>
<gene>
    <name evidence="5" type="primary">Ccdc129</name>
    <name evidence="5" type="ORF">GTO96_0018014</name>
</gene>
<dbReference type="GO" id="GO:0005102">
    <property type="term" value="F:signaling receptor binding"/>
    <property type="evidence" value="ECO:0007669"/>
    <property type="project" value="InterPro"/>
</dbReference>
<keyword evidence="6" id="KW-1185">Reference proteome</keyword>
<evidence type="ECO:0000313" key="5">
    <source>
        <dbReference type="EMBL" id="KAG2458247.1"/>
    </source>
</evidence>
<dbReference type="Proteomes" id="UP000886611">
    <property type="component" value="Unassembled WGS sequence"/>
</dbReference>
<dbReference type="Pfam" id="PF14723">
    <property type="entry name" value="SSFA2_C"/>
    <property type="match status" value="1"/>
</dbReference>
<organism evidence="5 6">
    <name type="scientific">Polypterus senegalus</name>
    <name type="common">Senegal bichir</name>
    <dbReference type="NCBI Taxonomy" id="55291"/>
    <lineage>
        <taxon>Eukaryota</taxon>
        <taxon>Metazoa</taxon>
        <taxon>Chordata</taxon>
        <taxon>Craniata</taxon>
        <taxon>Vertebrata</taxon>
        <taxon>Euteleostomi</taxon>
        <taxon>Actinopterygii</taxon>
        <taxon>Polypteriformes</taxon>
        <taxon>Polypteridae</taxon>
        <taxon>Polypterus</taxon>
    </lineage>
</organism>
<feature type="non-terminal residue" evidence="5">
    <location>
        <position position="1"/>
    </location>
</feature>
<feature type="region of interest" description="Disordered" evidence="3">
    <location>
        <begin position="180"/>
        <end position="250"/>
    </location>
</feature>
<feature type="non-terminal residue" evidence="5">
    <location>
        <position position="915"/>
    </location>
</feature>
<feature type="region of interest" description="Disordered" evidence="3">
    <location>
        <begin position="326"/>
        <end position="359"/>
    </location>
</feature>
<evidence type="ECO:0000256" key="3">
    <source>
        <dbReference type="SAM" id="MobiDB-lite"/>
    </source>
</evidence>
<evidence type="ECO:0000259" key="4">
    <source>
        <dbReference type="SMART" id="SM01257"/>
    </source>
</evidence>
<keyword evidence="1 2" id="KW-0175">Coiled coil</keyword>
<dbReference type="SMART" id="SM01257">
    <property type="entry name" value="KRAP_IP3R_bind"/>
    <property type="match status" value="1"/>
</dbReference>
<feature type="region of interest" description="Disordered" evidence="3">
    <location>
        <begin position="609"/>
        <end position="631"/>
    </location>
</feature>
<protein>
    <submittedName>
        <fullName evidence="5">CC129 protein</fullName>
    </submittedName>
</protein>
<feature type="compositionally biased region" description="Polar residues" evidence="3">
    <location>
        <begin position="326"/>
        <end position="346"/>
    </location>
</feature>
<dbReference type="InterPro" id="IPR029325">
    <property type="entry name" value="ITPR-bd"/>
</dbReference>
<dbReference type="InterPro" id="IPR043444">
    <property type="entry name" value="TESPA1-like"/>
</dbReference>
<dbReference type="PANTHER" id="PTHR17469">
    <property type="entry name" value="SPERM SPECIFIC ANTIGEN 2-RELATED"/>
    <property type="match status" value="1"/>
</dbReference>
<feature type="compositionally biased region" description="Basic and acidic residues" evidence="3">
    <location>
        <begin position="877"/>
        <end position="890"/>
    </location>
</feature>
<feature type="compositionally biased region" description="Basic and acidic residues" evidence="3">
    <location>
        <begin position="201"/>
        <end position="218"/>
    </location>
</feature>
<feature type="region of interest" description="Disordered" evidence="3">
    <location>
        <begin position="93"/>
        <end position="162"/>
    </location>
</feature>
<feature type="compositionally biased region" description="Polar residues" evidence="3">
    <location>
        <begin position="133"/>
        <end position="145"/>
    </location>
</feature>
<sequence>MDVLNFWKDDPEEILLDLGFGREEPDISVKIPSRFINNPSVAQGINIRLFLEAQKERMEVENVDFFTRFRQLEVLHNVTSAFSSLFNNVSSNNEQCAPKSDVNRTDSRQAFSNKKKRSRLSSLLRRASKQALGQMQSRQESQNVPETEDGQKAFTRPKGIDKPLLKRRITHFTESVCLGPLEEEQSPAPDGFSFKSNTGDANKENSQTDHVSSTREMENSIITDISRIRPRDSSCSMSSILKKRHATDNKAPDSFEMEEIHSFDEGGITETFPALARDDILVDVIKRANSCQSDSSGFLEEPSVPAIISQSVDMPEISEIPPLSSVLTSQSMQSQGPLTISSSLESSPPDPKKEMETTVDPEADAKISNKNEDFLEMEYIRDETSAHSFPAESPITDTSLPSLLKEDFSKTVVEHPDKGWSLMDTSLDENKDDQEVICNKMETIPQQLVNDNENNITNLKNSSLHTESDIPIYLCSDEDMQNKNCHVNSQFEMMNILDNSPCPVPSEDVLSFESFTTKKSFKSANNEEAGEETHLRDSITAKEPLQASPSKSGLTRSVTVQMASELYFTQKSDLKANLSKRYSLEYAEPLCHNKRQQFMKRTQSDMPEFYHDAGNQNGSVKQRKNVSTSKHSNDMYYSSVDLSDSMDFKRENRNVETFYSEQSSLCYHHHHYCHFCCHQSHCSSCCSQKGMPTLGAVGHLQTTLQLLQCVLRKIAVLPYTMEEMENMKKSLHTFRERLFEIEEQISHEQAEVCNALSEIEREDVKHVNDLRKSVRQEVTELEDQLGDLTHKYEEGLKMQLQRLLEEQSHLLKELHIKSEETHQSTGNSVPGFRPQTSGKSIAIQCHLLNGTPAENSCDLPDVKDPCSDIPAPETSQEEPKAPSRKLNPPEKLDFIGFLHSIRDSLKQSFSNDTPE</sequence>
<name>A0A8X8BL18_POLSE</name>
<feature type="compositionally biased region" description="Basic and acidic residues" evidence="3">
    <location>
        <begin position="531"/>
        <end position="540"/>
    </location>
</feature>
<dbReference type="InterPro" id="IPR029326">
    <property type="entry name" value="SSFA2_C"/>
</dbReference>
<feature type="coiled-coil region" evidence="2">
    <location>
        <begin position="724"/>
        <end position="791"/>
    </location>
</feature>
<evidence type="ECO:0000313" key="6">
    <source>
        <dbReference type="Proteomes" id="UP000886611"/>
    </source>
</evidence>
<feature type="compositionally biased region" description="Low complexity" evidence="3">
    <location>
        <begin position="120"/>
        <end position="132"/>
    </location>
</feature>
<feature type="domain" description="ITPR-interacting" evidence="4">
    <location>
        <begin position="1"/>
        <end position="131"/>
    </location>
</feature>
<proteinExistence type="predicted"/>
<dbReference type="EMBL" id="JAATIS010007298">
    <property type="protein sequence ID" value="KAG2458247.1"/>
    <property type="molecule type" value="Genomic_DNA"/>
</dbReference>
<accession>A0A8X8BL18</accession>